<dbReference type="EMBL" id="AP022620">
    <property type="protein sequence ID" value="BBZ75483.1"/>
    <property type="molecule type" value="Genomic_DNA"/>
</dbReference>
<dbReference type="InterPro" id="IPR002347">
    <property type="entry name" value="SDR_fam"/>
</dbReference>
<dbReference type="Proteomes" id="UP000467249">
    <property type="component" value="Chromosome"/>
</dbReference>
<dbReference type="SUPFAM" id="SSF51735">
    <property type="entry name" value="NAD(P)-binding Rossmann-fold domains"/>
    <property type="match status" value="1"/>
</dbReference>
<protein>
    <submittedName>
        <fullName evidence="3">Short-chain dehydrogenase</fullName>
    </submittedName>
</protein>
<reference evidence="3 4" key="1">
    <citation type="journal article" date="2019" name="Emerg. Microbes Infect.">
        <title>Comprehensive subspecies identification of 175 nontuberculous mycobacteria species based on 7547 genomic profiles.</title>
        <authorList>
            <person name="Matsumoto Y."/>
            <person name="Kinjo T."/>
            <person name="Motooka D."/>
            <person name="Nabeya D."/>
            <person name="Jung N."/>
            <person name="Uechi K."/>
            <person name="Horii T."/>
            <person name="Iida T."/>
            <person name="Fujita J."/>
            <person name="Nakamura S."/>
        </authorList>
    </citation>
    <scope>NUCLEOTIDE SEQUENCE [LARGE SCALE GENOMIC DNA]</scope>
    <source>
        <strain evidence="3 4">JCM 30275</strain>
    </source>
</reference>
<gene>
    <name evidence="3" type="ORF">MANY_08200</name>
</gene>
<dbReference type="FunFam" id="3.40.50.720:FF:000084">
    <property type="entry name" value="Short-chain dehydrogenase reductase"/>
    <property type="match status" value="1"/>
</dbReference>
<dbReference type="Pfam" id="PF13561">
    <property type="entry name" value="adh_short_C2"/>
    <property type="match status" value="1"/>
</dbReference>
<dbReference type="RefSeq" id="WP_163803078.1">
    <property type="nucleotide sequence ID" value="NZ_AP022620.1"/>
</dbReference>
<dbReference type="GO" id="GO:0016491">
    <property type="term" value="F:oxidoreductase activity"/>
    <property type="evidence" value="ECO:0007669"/>
    <property type="project" value="UniProtKB-KW"/>
</dbReference>
<dbReference type="KEGG" id="many:MANY_08200"/>
<keyword evidence="2" id="KW-0560">Oxidoreductase</keyword>
<accession>A0A6N4W523</accession>
<dbReference type="PANTHER" id="PTHR43639:SF1">
    <property type="entry name" value="SHORT-CHAIN DEHYDROGENASE_REDUCTASE FAMILY PROTEIN"/>
    <property type="match status" value="1"/>
</dbReference>
<dbReference type="NCBIfam" id="NF005559">
    <property type="entry name" value="PRK07231.1"/>
    <property type="match status" value="1"/>
</dbReference>
<dbReference type="Gene3D" id="3.40.50.720">
    <property type="entry name" value="NAD(P)-binding Rossmann-like Domain"/>
    <property type="match status" value="1"/>
</dbReference>
<keyword evidence="4" id="KW-1185">Reference proteome</keyword>
<evidence type="ECO:0000313" key="4">
    <source>
        <dbReference type="Proteomes" id="UP000467249"/>
    </source>
</evidence>
<dbReference type="AlphaFoldDB" id="A0A6N4W523"/>
<evidence type="ECO:0000256" key="2">
    <source>
        <dbReference type="ARBA" id="ARBA00023002"/>
    </source>
</evidence>
<dbReference type="PRINTS" id="PR00081">
    <property type="entry name" value="GDHRDH"/>
</dbReference>
<sequence>MNSPFDLTGRTALITGATRGIGRSIADRLAAAGADIIVTSRKPDACEKTAAEITAAGRTAYPLPANVNRWSECDDLVSRAYETVGRIDILVNNAGSSLRYDTVDTISEELFDKTIALNLKGPFRLSALIGSRMVADGGGCIVNISTISAQVGAGHAIVYAAAKAGLNNLTKSFAHTFAPTVRVNAIMPGAIETDVMKAWPQAERDMASATAALGRIGTPDEVSGAVLYLVSDAASFTTGQVLAVDGGHL</sequence>
<proteinExistence type="inferred from homology"/>
<organism evidence="3 4">
    <name type="scientific">Mycolicibacterium anyangense</name>
    <dbReference type="NCBI Taxonomy" id="1431246"/>
    <lineage>
        <taxon>Bacteria</taxon>
        <taxon>Bacillati</taxon>
        <taxon>Actinomycetota</taxon>
        <taxon>Actinomycetes</taxon>
        <taxon>Mycobacteriales</taxon>
        <taxon>Mycobacteriaceae</taxon>
        <taxon>Mycolicibacterium</taxon>
    </lineage>
</organism>
<comment type="similarity">
    <text evidence="1">Belongs to the short-chain dehydrogenases/reductases (SDR) family.</text>
</comment>
<evidence type="ECO:0000256" key="1">
    <source>
        <dbReference type="ARBA" id="ARBA00006484"/>
    </source>
</evidence>
<dbReference type="InterPro" id="IPR036291">
    <property type="entry name" value="NAD(P)-bd_dom_sf"/>
</dbReference>
<name>A0A6N4W523_9MYCO</name>
<dbReference type="PANTHER" id="PTHR43639">
    <property type="entry name" value="OXIDOREDUCTASE, SHORT-CHAIN DEHYDROGENASE/REDUCTASE FAMILY (AFU_ORTHOLOGUE AFUA_5G02870)"/>
    <property type="match status" value="1"/>
</dbReference>
<dbReference type="PRINTS" id="PR00080">
    <property type="entry name" value="SDRFAMILY"/>
</dbReference>
<evidence type="ECO:0000313" key="3">
    <source>
        <dbReference type="EMBL" id="BBZ75483.1"/>
    </source>
</evidence>